<accession>A0ABY7SGX5</accession>
<dbReference type="CDD" id="cd18773">
    <property type="entry name" value="PDC1_HK_sensor"/>
    <property type="match status" value="1"/>
</dbReference>
<dbReference type="Gene3D" id="3.30.565.10">
    <property type="entry name" value="Histidine kinase-like ATPase, C-terminal domain"/>
    <property type="match status" value="1"/>
</dbReference>
<evidence type="ECO:0000256" key="5">
    <source>
        <dbReference type="ARBA" id="ARBA00022679"/>
    </source>
</evidence>
<dbReference type="PROSITE" id="PS50885">
    <property type="entry name" value="HAMP"/>
    <property type="match status" value="1"/>
</dbReference>
<evidence type="ECO:0000313" key="11">
    <source>
        <dbReference type="EMBL" id="WCR06254.1"/>
    </source>
</evidence>
<dbReference type="PANTHER" id="PTHR41523:SF8">
    <property type="entry name" value="ETHYLENE RESPONSE SENSOR PROTEIN"/>
    <property type="match status" value="1"/>
</dbReference>
<dbReference type="Gene3D" id="3.30.450.20">
    <property type="entry name" value="PAS domain"/>
    <property type="match status" value="2"/>
</dbReference>
<protein>
    <recommendedName>
        <fullName evidence="3">histidine kinase</fullName>
        <ecNumber evidence="3">2.7.13.3</ecNumber>
    </recommendedName>
</protein>
<keyword evidence="9" id="KW-0472">Membrane</keyword>
<reference evidence="11 12" key="1">
    <citation type="submission" date="2021-01" db="EMBL/GenBank/DDBJ databases">
        <title>Biogeographic distribution of Paracoccus.</title>
        <authorList>
            <person name="Hollensteiner J."/>
            <person name="Leineberger J."/>
            <person name="Brinkhoff T."/>
            <person name="Daniel R."/>
        </authorList>
    </citation>
    <scope>NUCLEOTIDE SEQUENCE [LARGE SCALE GENOMIC DNA]</scope>
    <source>
        <strain evidence="11 12">KCTC 22803</strain>
    </source>
</reference>
<evidence type="ECO:0000256" key="2">
    <source>
        <dbReference type="ARBA" id="ARBA00004370"/>
    </source>
</evidence>
<dbReference type="InterPro" id="IPR036890">
    <property type="entry name" value="HATPase_C_sf"/>
</dbReference>
<comment type="catalytic activity">
    <reaction evidence="1">
        <text>ATP + protein L-histidine = ADP + protein N-phospho-L-histidine.</text>
        <dbReference type="EC" id="2.7.13.3"/>
    </reaction>
</comment>
<dbReference type="EMBL" id="CP067136">
    <property type="protein sequence ID" value="WCR06254.1"/>
    <property type="molecule type" value="Genomic_DNA"/>
</dbReference>
<keyword evidence="8" id="KW-0067">ATP-binding</keyword>
<dbReference type="SUPFAM" id="SSF55874">
    <property type="entry name" value="ATPase domain of HSP90 chaperone/DNA topoisomerase II/histidine kinase"/>
    <property type="match status" value="1"/>
</dbReference>
<feature type="transmembrane region" description="Helical" evidence="9">
    <location>
        <begin position="254"/>
        <end position="273"/>
    </location>
</feature>
<keyword evidence="5" id="KW-0808">Transferase</keyword>
<feature type="transmembrane region" description="Helical" evidence="9">
    <location>
        <begin position="15"/>
        <end position="36"/>
    </location>
</feature>
<keyword evidence="12" id="KW-1185">Reference proteome</keyword>
<dbReference type="EC" id="2.7.13.3" evidence="3"/>
<name>A0ABY7SGX5_9RHOB</name>
<keyword evidence="7 11" id="KW-0418">Kinase</keyword>
<evidence type="ECO:0000256" key="6">
    <source>
        <dbReference type="ARBA" id="ARBA00022741"/>
    </source>
</evidence>
<keyword evidence="9" id="KW-1133">Transmembrane helix</keyword>
<keyword evidence="4" id="KW-0597">Phosphoprotein</keyword>
<dbReference type="PANTHER" id="PTHR41523">
    <property type="entry name" value="TWO-COMPONENT SYSTEM SENSOR PROTEIN"/>
    <property type="match status" value="1"/>
</dbReference>
<evidence type="ECO:0000259" key="10">
    <source>
        <dbReference type="PROSITE" id="PS50885"/>
    </source>
</evidence>
<evidence type="ECO:0000256" key="8">
    <source>
        <dbReference type="ARBA" id="ARBA00022840"/>
    </source>
</evidence>
<evidence type="ECO:0000256" key="4">
    <source>
        <dbReference type="ARBA" id="ARBA00022553"/>
    </source>
</evidence>
<feature type="transmembrane region" description="Helical" evidence="9">
    <location>
        <begin position="293"/>
        <end position="312"/>
    </location>
</feature>
<dbReference type="Pfam" id="PF07568">
    <property type="entry name" value="HisKA_2"/>
    <property type="match status" value="1"/>
</dbReference>
<comment type="subcellular location">
    <subcellularLocation>
        <location evidence="2">Membrane</location>
    </subcellularLocation>
</comment>
<organism evidence="11 12">
    <name type="scientific">Paracoccus fistulariae</name>
    <dbReference type="NCBI Taxonomy" id="658446"/>
    <lineage>
        <taxon>Bacteria</taxon>
        <taxon>Pseudomonadati</taxon>
        <taxon>Pseudomonadota</taxon>
        <taxon>Alphaproteobacteria</taxon>
        <taxon>Rhodobacterales</taxon>
        <taxon>Paracoccaceae</taxon>
        <taxon>Paracoccus</taxon>
    </lineage>
</organism>
<evidence type="ECO:0000256" key="1">
    <source>
        <dbReference type="ARBA" id="ARBA00000085"/>
    </source>
</evidence>
<dbReference type="RefSeq" id="WP_271883966.1">
    <property type="nucleotide sequence ID" value="NZ_CP067136.1"/>
</dbReference>
<dbReference type="Proteomes" id="UP001219349">
    <property type="component" value="Chromosome"/>
</dbReference>
<dbReference type="InterPro" id="IPR011495">
    <property type="entry name" value="Sig_transdc_His_kin_sub2_dim/P"/>
</dbReference>
<gene>
    <name evidence="11" type="ORF">JHX87_12210</name>
</gene>
<evidence type="ECO:0000256" key="7">
    <source>
        <dbReference type="ARBA" id="ARBA00022777"/>
    </source>
</evidence>
<evidence type="ECO:0000256" key="3">
    <source>
        <dbReference type="ARBA" id="ARBA00012438"/>
    </source>
</evidence>
<dbReference type="InterPro" id="IPR003660">
    <property type="entry name" value="HAMP_dom"/>
</dbReference>
<keyword evidence="6" id="KW-0547">Nucleotide-binding</keyword>
<feature type="domain" description="HAMP" evidence="10">
    <location>
        <begin position="309"/>
        <end position="363"/>
    </location>
</feature>
<evidence type="ECO:0000313" key="12">
    <source>
        <dbReference type="Proteomes" id="UP001219349"/>
    </source>
</evidence>
<evidence type="ECO:0000256" key="9">
    <source>
        <dbReference type="SAM" id="Phobius"/>
    </source>
</evidence>
<sequence length="596" mass="64858">MLRRFGDRLSFTRKLGFRLGALLSVAILPLALISLVQNFNLVRSAERSVEIALLGRTTSAAAGERALLHSALGSADALGPGVLDLMEQPELCSELMRSFIQRSATYVAAAFVPMDGISNCTSRAAGTPIDFRDSDAYREFISEPGTLVTSLKNGPLSGRPVIAVVQPLYRDRELLGYVTLSLTYELLRSTHDMSLGTQGARIVTFNHRGQVLSLDGNDKELNRTILPQNTELVNLLSSSDTTFRARDNGGAMRVFTVVPIVPGLVYALGSWSPNTAGAGLFQLSRFGAVTIPAALWLVSLAVAYFAVFRMVLRHINVLRGQMRRFAIGNRSEPPPVLHHAPSEISDVSQTFHNMARILIRDEEAMEEAVNEKTVLLKEVHHRVKNNLQLIASIINMQGRMIDDPDAKRVLRSVQDRVAALATIYRNLYQAEHLDAVEAGRLIDDIINQMINASINSSNDLRIVTDIQPLILLPDQAVPLSLLATEAVTNAIKYAGVPEGADRAWVRVSLTSDKPGRATLEISNSVGARVHHSEGTGLGGQLIEAFATQLEGEAVTESNDESFTLRLDFSIDSGVFGSANDPRNVVLTSAAREGAQH</sequence>
<dbReference type="GO" id="GO:0016301">
    <property type="term" value="F:kinase activity"/>
    <property type="evidence" value="ECO:0007669"/>
    <property type="project" value="UniProtKB-KW"/>
</dbReference>
<keyword evidence="9" id="KW-0812">Transmembrane</keyword>
<proteinExistence type="predicted"/>